<proteinExistence type="predicted"/>
<evidence type="ECO:0000256" key="1">
    <source>
        <dbReference type="SAM" id="MobiDB-lite"/>
    </source>
</evidence>
<evidence type="ECO:0000313" key="3">
    <source>
        <dbReference type="EMBL" id="OXA59359.1"/>
    </source>
</evidence>
<name>A0A226EPB4_FOLCA</name>
<protein>
    <submittedName>
        <fullName evidence="3">Uncharacterized protein</fullName>
    </submittedName>
</protein>
<keyword evidence="2" id="KW-1133">Transmembrane helix</keyword>
<evidence type="ECO:0000256" key="2">
    <source>
        <dbReference type="SAM" id="Phobius"/>
    </source>
</evidence>
<dbReference type="AlphaFoldDB" id="A0A226EPB4"/>
<sequence length="259" mass="29075">MGNTVSRGTLDVIYILFPFVLSAGLIIMIVVCWWKCKLFVNRRRPAKSRREDYAEESNFGHLINIQEYAENQVGTTIVYADSPGSACPHPYVYFSDGRITRIVPLTPSPTYSNVQHYDHSHSSCPSSLLCNNLSRTRNNNMRENHPCQNNSYHHHNNFHGQTHLHLNNLQQTVEQVECSEDSPDHDVPNEVTSTTSAIRKNEPDSEENMTTTTTIESPTNLDTCEAVEPKTIKTLIDNNLNPCGTITADEGGEIASKTL</sequence>
<keyword evidence="2" id="KW-0812">Transmembrane</keyword>
<keyword evidence="4" id="KW-1185">Reference proteome</keyword>
<evidence type="ECO:0000313" key="4">
    <source>
        <dbReference type="Proteomes" id="UP000198287"/>
    </source>
</evidence>
<feature type="region of interest" description="Disordered" evidence="1">
    <location>
        <begin position="180"/>
        <end position="216"/>
    </location>
</feature>
<organism evidence="3 4">
    <name type="scientific">Folsomia candida</name>
    <name type="common">Springtail</name>
    <dbReference type="NCBI Taxonomy" id="158441"/>
    <lineage>
        <taxon>Eukaryota</taxon>
        <taxon>Metazoa</taxon>
        <taxon>Ecdysozoa</taxon>
        <taxon>Arthropoda</taxon>
        <taxon>Hexapoda</taxon>
        <taxon>Collembola</taxon>
        <taxon>Entomobryomorpha</taxon>
        <taxon>Isotomoidea</taxon>
        <taxon>Isotomidae</taxon>
        <taxon>Proisotominae</taxon>
        <taxon>Folsomia</taxon>
    </lineage>
</organism>
<comment type="caution">
    <text evidence="3">The sequence shown here is derived from an EMBL/GenBank/DDBJ whole genome shotgun (WGS) entry which is preliminary data.</text>
</comment>
<dbReference type="EMBL" id="LNIX01000002">
    <property type="protein sequence ID" value="OXA59359.1"/>
    <property type="molecule type" value="Genomic_DNA"/>
</dbReference>
<accession>A0A226EPB4</accession>
<keyword evidence="2" id="KW-0472">Membrane</keyword>
<dbReference type="Proteomes" id="UP000198287">
    <property type="component" value="Unassembled WGS sequence"/>
</dbReference>
<reference evidence="3 4" key="1">
    <citation type="submission" date="2015-12" db="EMBL/GenBank/DDBJ databases">
        <title>The genome of Folsomia candida.</title>
        <authorList>
            <person name="Faddeeva A."/>
            <person name="Derks M.F."/>
            <person name="Anvar Y."/>
            <person name="Smit S."/>
            <person name="Van Straalen N."/>
            <person name="Roelofs D."/>
        </authorList>
    </citation>
    <scope>NUCLEOTIDE SEQUENCE [LARGE SCALE GENOMIC DNA]</scope>
    <source>
        <strain evidence="3 4">VU population</strain>
        <tissue evidence="3">Whole body</tissue>
    </source>
</reference>
<feature type="transmembrane region" description="Helical" evidence="2">
    <location>
        <begin position="12"/>
        <end position="34"/>
    </location>
</feature>
<gene>
    <name evidence="3" type="ORF">Fcan01_04623</name>
</gene>